<proteinExistence type="predicted"/>
<dbReference type="RefSeq" id="YP_009882320.1">
    <property type="nucleotide sequence ID" value="NC_049445.1"/>
</dbReference>
<keyword evidence="2" id="KW-1185">Reference proteome</keyword>
<organism evidence="1 2">
    <name type="scientific">Acinetobacter phage AbTZA1</name>
    <dbReference type="NCBI Taxonomy" id="2500827"/>
    <lineage>
        <taxon>Viruses</taxon>
        <taxon>Duplodnaviria</taxon>
        <taxon>Heunggongvirae</taxon>
        <taxon>Uroviricota</taxon>
        <taxon>Caudoviricetes</taxon>
        <taxon>Pantevenvirales</taxon>
        <taxon>Straboviridae</taxon>
        <taxon>Twarogvirinae</taxon>
        <taxon>Hadassahvirus</taxon>
        <taxon>Hadassahvirus azbtza1</taxon>
    </lineage>
</organism>
<dbReference type="KEGG" id="vg:55811616"/>
<evidence type="ECO:0000313" key="2">
    <source>
        <dbReference type="Proteomes" id="UP000287416"/>
    </source>
</evidence>
<name>A0A3Q9R757_9CAUD</name>
<dbReference type="GeneID" id="55811616"/>
<dbReference type="EMBL" id="MK278860">
    <property type="protein sequence ID" value="AZU98744.1"/>
    <property type="molecule type" value="Genomic_DNA"/>
</dbReference>
<reference evidence="1 2" key="1">
    <citation type="submission" date="2018-12" db="EMBL/GenBank/DDBJ databases">
        <title>Successful treatment of antibiotic resistant microbial bone infection with bacteriophages.</title>
        <authorList>
            <person name="Nir-Paz R."/>
            <person name="Gelman D."/>
            <person name="Khouri A."/>
            <person name="Sisson B.M."/>
            <person name="Fackler J."/>
            <person name="Oren S.A."/>
            <person name="Khalifa L."/>
            <person name="Rimon A."/>
            <person name="Glazer S.C."/>
            <person name="Moses A.E."/>
            <person name="Yoram W."/>
            <person name="Schooley R.T."/>
            <person name="Hazan R."/>
        </authorList>
    </citation>
    <scope>NUCLEOTIDE SEQUENCE [LARGE SCALE GENOMIC DNA]</scope>
</reference>
<accession>A0A3Q9R757</accession>
<evidence type="ECO:0000313" key="1">
    <source>
        <dbReference type="EMBL" id="AZU98744.1"/>
    </source>
</evidence>
<protein>
    <submittedName>
        <fullName evidence="1">Uncharacterized protein</fullName>
    </submittedName>
</protein>
<sequence>MTYEMIKEIVEKFPCEIITPGVRSDCVPRVNIDHNTLVQIKSRNTQSEKDMVFMTATEVLEYKSMCIKELYDKN</sequence>
<dbReference type="Proteomes" id="UP000287416">
    <property type="component" value="Segment"/>
</dbReference>